<dbReference type="PANTHER" id="PTHR16128">
    <property type="entry name" value="FAD/NAD(P)-BINDING OXIDOREDUCTASE FAMILY PROTEIN"/>
    <property type="match status" value="1"/>
</dbReference>
<dbReference type="InterPro" id="IPR036188">
    <property type="entry name" value="FAD/NAD-bd_sf"/>
</dbReference>
<dbReference type="Gene3D" id="3.90.660.10">
    <property type="match status" value="1"/>
</dbReference>
<dbReference type="EMBL" id="HBFP01002405">
    <property type="protein sequence ID" value="CAD8817345.1"/>
    <property type="molecule type" value="Transcribed_RNA"/>
</dbReference>
<protein>
    <recommendedName>
        <fullName evidence="2">Amine oxidase domain-containing protein</fullName>
    </recommendedName>
</protein>
<name>A0A7S1EQH0_9RHOD</name>
<accession>A0A7S1EQH0</accession>
<proteinExistence type="predicted"/>
<sequence length="355" mass="39230">MSRELAFLKLDHGAPYFEVHSNAFRSVIDAMCSRGQVTRYTEAEFCVQSDGSITKSEQNHKVFKFKGIPGMYKVADALLSEADAQVHYGSLIKVISTTENNLWNLKDKREIDYGDFEILCVASCTVAHPRWSSTFGGTAPLIAAAEQMKIPNQNFQKALKNIAEIKAEPVTALLMAFTGELASAWLSLQWRMLDVSRFSDVISRIHIKDLTETSDSVSNVGVVIHSTVSFGRKVVGVFGKTSTAARLGGAKHDEDSEQQIISDMWTEMKILLKEYKSIDSIPMNSASYGPHLHRWGAAFPGPTLLKQELACIEDLHLIFVGDYIESQSIPASIECAFLSASHGARRIAEVFSSKT</sequence>
<organism evidence="1">
    <name type="scientific">Timspurckia oligopyrenoides</name>
    <dbReference type="NCBI Taxonomy" id="708627"/>
    <lineage>
        <taxon>Eukaryota</taxon>
        <taxon>Rhodophyta</taxon>
        <taxon>Bangiophyceae</taxon>
        <taxon>Porphyridiales</taxon>
        <taxon>Porphyridiaceae</taxon>
        <taxon>Timspurckia</taxon>
    </lineage>
</organism>
<dbReference type="PANTHER" id="PTHR16128:SF5">
    <property type="entry name" value="FAD_NAD(P)-BINDING OXIDOREDUCTASE FAMILY PROTEIN"/>
    <property type="match status" value="1"/>
</dbReference>
<dbReference type="Gene3D" id="3.50.50.60">
    <property type="entry name" value="FAD/NAD(P)-binding domain"/>
    <property type="match status" value="1"/>
</dbReference>
<reference evidence="1" key="1">
    <citation type="submission" date="2021-01" db="EMBL/GenBank/DDBJ databases">
        <authorList>
            <person name="Corre E."/>
            <person name="Pelletier E."/>
            <person name="Niang G."/>
            <person name="Scheremetjew M."/>
            <person name="Finn R."/>
            <person name="Kale V."/>
            <person name="Holt S."/>
            <person name="Cochrane G."/>
            <person name="Meng A."/>
            <person name="Brown T."/>
            <person name="Cohen L."/>
        </authorList>
    </citation>
    <scope>NUCLEOTIDE SEQUENCE</scope>
    <source>
        <strain evidence="1">CCMP3278</strain>
    </source>
</reference>
<gene>
    <name evidence="1" type="ORF">TOLI1172_LOCUS1734</name>
</gene>
<dbReference type="AlphaFoldDB" id="A0A7S1EQH0"/>
<evidence type="ECO:0008006" key="2">
    <source>
        <dbReference type="Google" id="ProtNLM"/>
    </source>
</evidence>
<evidence type="ECO:0000313" key="1">
    <source>
        <dbReference type="EMBL" id="CAD8817345.1"/>
    </source>
</evidence>